<evidence type="ECO:0000256" key="1">
    <source>
        <dbReference type="SAM" id="MobiDB-lite"/>
    </source>
</evidence>
<dbReference type="EMBL" id="JAGDFM010000132">
    <property type="protein sequence ID" value="KAG7385008.1"/>
    <property type="molecule type" value="Genomic_DNA"/>
</dbReference>
<dbReference type="AlphaFoldDB" id="A0A8T1VXM4"/>
<protein>
    <submittedName>
        <fullName evidence="2">Uncharacterized protein</fullName>
    </submittedName>
</protein>
<feature type="compositionally biased region" description="Basic residues" evidence="1">
    <location>
        <begin position="24"/>
        <end position="35"/>
    </location>
</feature>
<organism evidence="2 3">
    <name type="scientific">Phytophthora pseudosyringae</name>
    <dbReference type="NCBI Taxonomy" id="221518"/>
    <lineage>
        <taxon>Eukaryota</taxon>
        <taxon>Sar</taxon>
        <taxon>Stramenopiles</taxon>
        <taxon>Oomycota</taxon>
        <taxon>Peronosporomycetes</taxon>
        <taxon>Peronosporales</taxon>
        <taxon>Peronosporaceae</taxon>
        <taxon>Phytophthora</taxon>
    </lineage>
</organism>
<feature type="compositionally biased region" description="Basic and acidic residues" evidence="1">
    <location>
        <begin position="41"/>
        <end position="57"/>
    </location>
</feature>
<gene>
    <name evidence="2" type="ORF">PHYPSEUDO_002020</name>
</gene>
<accession>A0A8T1VXM4</accession>
<feature type="compositionally biased region" description="Basic residues" evidence="1">
    <location>
        <begin position="58"/>
        <end position="67"/>
    </location>
</feature>
<evidence type="ECO:0000313" key="3">
    <source>
        <dbReference type="Proteomes" id="UP000694044"/>
    </source>
</evidence>
<reference evidence="2" key="1">
    <citation type="submission" date="2021-02" db="EMBL/GenBank/DDBJ databases">
        <authorList>
            <person name="Palmer J.M."/>
        </authorList>
    </citation>
    <scope>NUCLEOTIDE SEQUENCE</scope>
    <source>
        <strain evidence="2">SCRP734</strain>
    </source>
</reference>
<proteinExistence type="predicted"/>
<name>A0A8T1VXM4_9STRA</name>
<sequence>MGASDESRIALAGISARPDGSPRRLVRRKPRRWQGRGRSGARLERSIRSSERSACVKHERHGSRRASGHPQQRADPFGTSRLARTRYARASSSPGAKVSARV</sequence>
<evidence type="ECO:0000313" key="2">
    <source>
        <dbReference type="EMBL" id="KAG7385008.1"/>
    </source>
</evidence>
<comment type="caution">
    <text evidence="2">The sequence shown here is derived from an EMBL/GenBank/DDBJ whole genome shotgun (WGS) entry which is preliminary data.</text>
</comment>
<feature type="region of interest" description="Disordered" evidence="1">
    <location>
        <begin position="1"/>
        <end position="102"/>
    </location>
</feature>
<keyword evidence="3" id="KW-1185">Reference proteome</keyword>
<dbReference type="Proteomes" id="UP000694044">
    <property type="component" value="Unassembled WGS sequence"/>
</dbReference>